<evidence type="ECO:0000256" key="12">
    <source>
        <dbReference type="ARBA" id="ARBA00023136"/>
    </source>
</evidence>
<feature type="binding site" description="axial binding residue" evidence="13">
    <location>
        <position position="507"/>
    </location>
    <ligand>
        <name>heme</name>
        <dbReference type="ChEBI" id="CHEBI:30413"/>
    </ligand>
    <ligandPart>
        <name>Fe</name>
        <dbReference type="ChEBI" id="CHEBI:18248"/>
    </ligandPart>
</feature>
<dbReference type="OrthoDB" id="1470350at2759"/>
<evidence type="ECO:0000256" key="1">
    <source>
        <dbReference type="ARBA" id="ARBA00001971"/>
    </source>
</evidence>
<dbReference type="GO" id="GO:0016705">
    <property type="term" value="F:oxidoreductase activity, acting on paired donors, with incorporation or reduction of molecular oxygen"/>
    <property type="evidence" value="ECO:0007669"/>
    <property type="project" value="InterPro"/>
</dbReference>
<evidence type="ECO:0000256" key="14">
    <source>
        <dbReference type="SAM" id="SignalP"/>
    </source>
</evidence>
<dbReference type="GO" id="GO:0005506">
    <property type="term" value="F:iron ion binding"/>
    <property type="evidence" value="ECO:0007669"/>
    <property type="project" value="InterPro"/>
</dbReference>
<evidence type="ECO:0000256" key="7">
    <source>
        <dbReference type="ARBA" id="ARBA00022723"/>
    </source>
</evidence>
<gene>
    <name evidence="15" type="ORF">FA15DRAFT_730720</name>
</gene>
<keyword evidence="12" id="KW-0472">Membrane</keyword>
<keyword evidence="10 13" id="KW-0408">Iron</keyword>
<evidence type="ECO:0000256" key="6">
    <source>
        <dbReference type="ARBA" id="ARBA00022692"/>
    </source>
</evidence>
<dbReference type="PANTHER" id="PTHR24305:SF166">
    <property type="entry name" value="CYTOCHROME P450 12A4, MITOCHONDRIAL-RELATED"/>
    <property type="match status" value="1"/>
</dbReference>
<dbReference type="InterPro" id="IPR001128">
    <property type="entry name" value="Cyt_P450"/>
</dbReference>
<evidence type="ECO:0000256" key="8">
    <source>
        <dbReference type="ARBA" id="ARBA00022989"/>
    </source>
</evidence>
<keyword evidence="16" id="KW-1185">Reference proteome</keyword>
<evidence type="ECO:0000256" key="4">
    <source>
        <dbReference type="ARBA" id="ARBA00010617"/>
    </source>
</evidence>
<keyword evidence="9" id="KW-0560">Oxidoreductase</keyword>
<dbReference type="PRINTS" id="PR00463">
    <property type="entry name" value="EP450I"/>
</dbReference>
<keyword evidence="8" id="KW-1133">Transmembrane helix</keyword>
<accession>A0A5C3KE55</accession>
<reference evidence="15 16" key="1">
    <citation type="journal article" date="2019" name="Nat. Ecol. Evol.">
        <title>Megaphylogeny resolves global patterns of mushroom evolution.</title>
        <authorList>
            <person name="Varga T."/>
            <person name="Krizsan K."/>
            <person name="Foldi C."/>
            <person name="Dima B."/>
            <person name="Sanchez-Garcia M."/>
            <person name="Sanchez-Ramirez S."/>
            <person name="Szollosi G.J."/>
            <person name="Szarkandi J.G."/>
            <person name="Papp V."/>
            <person name="Albert L."/>
            <person name="Andreopoulos W."/>
            <person name="Angelini C."/>
            <person name="Antonin V."/>
            <person name="Barry K.W."/>
            <person name="Bougher N.L."/>
            <person name="Buchanan P."/>
            <person name="Buyck B."/>
            <person name="Bense V."/>
            <person name="Catcheside P."/>
            <person name="Chovatia M."/>
            <person name="Cooper J."/>
            <person name="Damon W."/>
            <person name="Desjardin D."/>
            <person name="Finy P."/>
            <person name="Geml J."/>
            <person name="Haridas S."/>
            <person name="Hughes K."/>
            <person name="Justo A."/>
            <person name="Karasinski D."/>
            <person name="Kautmanova I."/>
            <person name="Kiss B."/>
            <person name="Kocsube S."/>
            <person name="Kotiranta H."/>
            <person name="LaButti K.M."/>
            <person name="Lechner B.E."/>
            <person name="Liimatainen K."/>
            <person name="Lipzen A."/>
            <person name="Lukacs Z."/>
            <person name="Mihaltcheva S."/>
            <person name="Morgado L.N."/>
            <person name="Niskanen T."/>
            <person name="Noordeloos M.E."/>
            <person name="Ohm R.A."/>
            <person name="Ortiz-Santana B."/>
            <person name="Ovrebo C."/>
            <person name="Racz N."/>
            <person name="Riley R."/>
            <person name="Savchenko A."/>
            <person name="Shiryaev A."/>
            <person name="Soop K."/>
            <person name="Spirin V."/>
            <person name="Szebenyi C."/>
            <person name="Tomsovsky M."/>
            <person name="Tulloss R.E."/>
            <person name="Uehling J."/>
            <person name="Grigoriev I.V."/>
            <person name="Vagvolgyi C."/>
            <person name="Papp T."/>
            <person name="Martin F.M."/>
            <person name="Miettinen O."/>
            <person name="Hibbett D.S."/>
            <person name="Nagy L.G."/>
        </authorList>
    </citation>
    <scope>NUCLEOTIDE SEQUENCE [LARGE SCALE GENOMIC DNA]</scope>
    <source>
        <strain evidence="15 16">CBS 121175</strain>
    </source>
</reference>
<dbReference type="Proteomes" id="UP000307440">
    <property type="component" value="Unassembled WGS sequence"/>
</dbReference>
<evidence type="ECO:0000256" key="11">
    <source>
        <dbReference type="ARBA" id="ARBA00023033"/>
    </source>
</evidence>
<dbReference type="InterPro" id="IPR002401">
    <property type="entry name" value="Cyt_P450_E_grp-I"/>
</dbReference>
<dbReference type="Gene3D" id="1.10.630.10">
    <property type="entry name" value="Cytochrome P450"/>
    <property type="match status" value="1"/>
</dbReference>
<feature type="signal peptide" evidence="14">
    <location>
        <begin position="1"/>
        <end position="25"/>
    </location>
</feature>
<organism evidence="15 16">
    <name type="scientific">Coprinopsis marcescibilis</name>
    <name type="common">Agaric fungus</name>
    <name type="synonym">Psathyrella marcescibilis</name>
    <dbReference type="NCBI Taxonomy" id="230819"/>
    <lineage>
        <taxon>Eukaryota</taxon>
        <taxon>Fungi</taxon>
        <taxon>Dikarya</taxon>
        <taxon>Basidiomycota</taxon>
        <taxon>Agaricomycotina</taxon>
        <taxon>Agaricomycetes</taxon>
        <taxon>Agaricomycetidae</taxon>
        <taxon>Agaricales</taxon>
        <taxon>Agaricineae</taxon>
        <taxon>Psathyrellaceae</taxon>
        <taxon>Coprinopsis</taxon>
    </lineage>
</organism>
<dbReference type="InterPro" id="IPR036396">
    <property type="entry name" value="Cyt_P450_sf"/>
</dbReference>
<evidence type="ECO:0000313" key="15">
    <source>
        <dbReference type="EMBL" id="TFK18274.1"/>
    </source>
</evidence>
<evidence type="ECO:0000256" key="2">
    <source>
        <dbReference type="ARBA" id="ARBA00004370"/>
    </source>
</evidence>
<dbReference type="GO" id="GO:0020037">
    <property type="term" value="F:heme binding"/>
    <property type="evidence" value="ECO:0007669"/>
    <property type="project" value="InterPro"/>
</dbReference>
<name>A0A5C3KE55_COPMA</name>
<keyword evidence="7 13" id="KW-0479">Metal-binding</keyword>
<comment type="cofactor">
    <cofactor evidence="1 13">
        <name>heme</name>
        <dbReference type="ChEBI" id="CHEBI:30413"/>
    </cofactor>
</comment>
<dbReference type="PANTHER" id="PTHR24305">
    <property type="entry name" value="CYTOCHROME P450"/>
    <property type="match status" value="1"/>
</dbReference>
<keyword evidence="11" id="KW-0503">Monooxygenase</keyword>
<keyword evidence="6" id="KW-0812">Transmembrane</keyword>
<comment type="similarity">
    <text evidence="4">Belongs to the cytochrome P450 family.</text>
</comment>
<protein>
    <submittedName>
        <fullName evidence="15">Cytochrome P450</fullName>
    </submittedName>
</protein>
<dbReference type="GO" id="GO:0016020">
    <property type="term" value="C:membrane"/>
    <property type="evidence" value="ECO:0007669"/>
    <property type="project" value="UniProtKB-SubCell"/>
</dbReference>
<dbReference type="EMBL" id="ML210416">
    <property type="protein sequence ID" value="TFK18274.1"/>
    <property type="molecule type" value="Genomic_DNA"/>
</dbReference>
<sequence length="571" mass="64314">MPDIAVLSVLIPLALSWAIWRTTKALTSRSPLDTIPGPPPRSYLTGNIEDLFGPDGWDYQEYLAMNYPGVARVPSVMGAVMLNVRDPKALYHIILKDQHLFDESEDFTRVNDLLFGKGLLSTLGEHHRRQRKMLNPVFSVAHLRGMVPIFNEIGSKLCDSLRKEIGAGKTEIDVLAWMGRTALELIGQSGWGTSFDNLEPDVPLHPFHKSIKDIMQAATKFNVHRVFVIPYVNYLGTPRFRRFIVDLLPSKNVRVLRDIINNLHQTCLEVYESKKQALDVGDDAFHEQIGQGKDIISALMKANLLAAEKDKMPEEEIIAQMSTLTFAATDTTSTALSRTLLLLSESPEVQEKLREEIIDAKTEQGELLYDELHQLPYLDAVCRETLRLYPPIGYVQRQAKEDAYIPLSHPIVSTDGKVMNEVMVPRGTDLNVSIVSCNRDPLIWGPDAHEWKPERWLSPLPQSVAEARIPGVYSNLQVSPLLSLSGRFNAHELVNLRMTFVGGGRACIGFKFSQLEMKVLLSLLLESFKFAPTRKKIRWEFHGIAQPMIDEGRVEGQGLRNLQLPLKISLL</sequence>
<dbReference type="CDD" id="cd11069">
    <property type="entry name" value="CYP_FUM15-like"/>
    <property type="match status" value="1"/>
</dbReference>
<feature type="chain" id="PRO_5023027182" evidence="14">
    <location>
        <begin position="26"/>
        <end position="571"/>
    </location>
</feature>
<dbReference type="Pfam" id="PF00067">
    <property type="entry name" value="p450"/>
    <property type="match status" value="1"/>
</dbReference>
<dbReference type="STRING" id="230819.A0A5C3KE55"/>
<dbReference type="InterPro" id="IPR050121">
    <property type="entry name" value="Cytochrome_P450_monoxygenase"/>
</dbReference>
<dbReference type="AlphaFoldDB" id="A0A5C3KE55"/>
<keyword evidence="5 13" id="KW-0349">Heme</keyword>
<proteinExistence type="inferred from homology"/>
<dbReference type="GO" id="GO:0004497">
    <property type="term" value="F:monooxygenase activity"/>
    <property type="evidence" value="ECO:0007669"/>
    <property type="project" value="UniProtKB-KW"/>
</dbReference>
<keyword evidence="14" id="KW-0732">Signal</keyword>
<evidence type="ECO:0000256" key="13">
    <source>
        <dbReference type="PIRSR" id="PIRSR602401-1"/>
    </source>
</evidence>
<comment type="pathway">
    <text evidence="3">Secondary metabolite biosynthesis; terpenoid biosynthesis.</text>
</comment>
<evidence type="ECO:0000256" key="9">
    <source>
        <dbReference type="ARBA" id="ARBA00023002"/>
    </source>
</evidence>
<evidence type="ECO:0000256" key="3">
    <source>
        <dbReference type="ARBA" id="ARBA00004721"/>
    </source>
</evidence>
<comment type="subcellular location">
    <subcellularLocation>
        <location evidence="2">Membrane</location>
    </subcellularLocation>
</comment>
<evidence type="ECO:0000313" key="16">
    <source>
        <dbReference type="Proteomes" id="UP000307440"/>
    </source>
</evidence>
<evidence type="ECO:0000256" key="10">
    <source>
        <dbReference type="ARBA" id="ARBA00023004"/>
    </source>
</evidence>
<evidence type="ECO:0000256" key="5">
    <source>
        <dbReference type="ARBA" id="ARBA00022617"/>
    </source>
</evidence>
<dbReference type="SUPFAM" id="SSF48264">
    <property type="entry name" value="Cytochrome P450"/>
    <property type="match status" value="1"/>
</dbReference>